<proteinExistence type="predicted"/>
<evidence type="ECO:0000313" key="3">
    <source>
        <dbReference type="Proteomes" id="UP001283361"/>
    </source>
</evidence>
<dbReference type="InterPro" id="IPR036179">
    <property type="entry name" value="Ig-like_dom_sf"/>
</dbReference>
<sequence length="288" mass="32544">MDYVDEAFARVMNKNLAKDKANRAYHDRNRPLQSERLSGLSWGDLISVYLDTAETPGTAAVGSGSHPGLGALRPEPNHCARLGCIREPSLRQPTPNIQTMFRASQDLTLIGYRRHGVISSQSTDSNIQINALHQYRIEDKSSVVLKRPRKKEEISVGSDVLLKCQISGNPVPDIYWYRNDYRTSRTHILPLQSLIYNQLVYKPLDLTDNTNVYPRSIYQQAKLAFHVLKSGKPVNRITVSKPSPHTLYPTQIGAALDLLFVLLPSLRSPDKDFYSPPEQQLYFLNLLS</sequence>
<dbReference type="InterPro" id="IPR007110">
    <property type="entry name" value="Ig-like_dom"/>
</dbReference>
<feature type="domain" description="Ig-like" evidence="1">
    <location>
        <begin position="141"/>
        <end position="179"/>
    </location>
</feature>
<gene>
    <name evidence="2" type="ORF">RRG08_033523</name>
</gene>
<organism evidence="2 3">
    <name type="scientific">Elysia crispata</name>
    <name type="common">lettuce slug</name>
    <dbReference type="NCBI Taxonomy" id="231223"/>
    <lineage>
        <taxon>Eukaryota</taxon>
        <taxon>Metazoa</taxon>
        <taxon>Spiralia</taxon>
        <taxon>Lophotrochozoa</taxon>
        <taxon>Mollusca</taxon>
        <taxon>Gastropoda</taxon>
        <taxon>Heterobranchia</taxon>
        <taxon>Euthyneura</taxon>
        <taxon>Panpulmonata</taxon>
        <taxon>Sacoglossa</taxon>
        <taxon>Placobranchoidea</taxon>
        <taxon>Plakobranchidae</taxon>
        <taxon>Elysia</taxon>
    </lineage>
</organism>
<dbReference type="PROSITE" id="PS50835">
    <property type="entry name" value="IG_LIKE"/>
    <property type="match status" value="1"/>
</dbReference>
<dbReference type="Pfam" id="PF07679">
    <property type="entry name" value="I-set"/>
    <property type="match status" value="1"/>
</dbReference>
<accession>A0AAE0XNQ6</accession>
<keyword evidence="3" id="KW-1185">Reference proteome</keyword>
<dbReference type="Gene3D" id="2.60.40.10">
    <property type="entry name" value="Immunoglobulins"/>
    <property type="match status" value="1"/>
</dbReference>
<dbReference type="AlphaFoldDB" id="A0AAE0XNQ6"/>
<dbReference type="EMBL" id="JAWDGP010007919">
    <property type="protein sequence ID" value="KAK3700245.1"/>
    <property type="molecule type" value="Genomic_DNA"/>
</dbReference>
<dbReference type="InterPro" id="IPR013098">
    <property type="entry name" value="Ig_I-set"/>
</dbReference>
<evidence type="ECO:0000313" key="2">
    <source>
        <dbReference type="EMBL" id="KAK3700245.1"/>
    </source>
</evidence>
<dbReference type="Proteomes" id="UP001283361">
    <property type="component" value="Unassembled WGS sequence"/>
</dbReference>
<reference evidence="2" key="1">
    <citation type="journal article" date="2023" name="G3 (Bethesda)">
        <title>A reference genome for the long-term kleptoplast-retaining sea slug Elysia crispata morphotype clarki.</title>
        <authorList>
            <person name="Eastman K.E."/>
            <person name="Pendleton A.L."/>
            <person name="Shaikh M.A."/>
            <person name="Suttiyut T."/>
            <person name="Ogas R."/>
            <person name="Tomko P."/>
            <person name="Gavelis G."/>
            <person name="Widhalm J.R."/>
            <person name="Wisecaver J.H."/>
        </authorList>
    </citation>
    <scope>NUCLEOTIDE SEQUENCE</scope>
    <source>
        <strain evidence="2">ECLA1</strain>
    </source>
</reference>
<comment type="caution">
    <text evidence="2">The sequence shown here is derived from an EMBL/GenBank/DDBJ whole genome shotgun (WGS) entry which is preliminary data.</text>
</comment>
<evidence type="ECO:0000259" key="1">
    <source>
        <dbReference type="PROSITE" id="PS50835"/>
    </source>
</evidence>
<dbReference type="SUPFAM" id="SSF48726">
    <property type="entry name" value="Immunoglobulin"/>
    <property type="match status" value="1"/>
</dbReference>
<dbReference type="InterPro" id="IPR013783">
    <property type="entry name" value="Ig-like_fold"/>
</dbReference>
<protein>
    <recommendedName>
        <fullName evidence="1">Ig-like domain-containing protein</fullName>
    </recommendedName>
</protein>
<name>A0AAE0XNQ6_9GAST</name>